<dbReference type="GO" id="GO:0003963">
    <property type="term" value="F:RNA-3'-phosphate cyclase activity"/>
    <property type="evidence" value="ECO:0007669"/>
    <property type="project" value="TreeGrafter"/>
</dbReference>
<dbReference type="PANTHER" id="PTHR11096">
    <property type="entry name" value="RNA 3' TERMINAL PHOSPHATE CYCLASE"/>
    <property type="match status" value="1"/>
</dbReference>
<dbReference type="InterPro" id="IPR037136">
    <property type="entry name" value="RNA3'_phos_cyclase_dom_sf"/>
</dbReference>
<name>A0A0F7ZUH6_9HYPO</name>
<dbReference type="InterPro" id="IPR036553">
    <property type="entry name" value="RPTC_insert"/>
</dbReference>
<feature type="domain" description="RNA 3'-terminal phosphate cyclase" evidence="1">
    <location>
        <begin position="11"/>
        <end position="332"/>
    </location>
</feature>
<sequence length="407" mass="43967">MKPVSLDGTTGEGGGQLVRVAVCLAALTGKPITITNIRGNRPGKRGGGLKSQHATSISWLADATDAEVQGLSVGSKTLTFAPRSTPIHLAKRKFDIQPDSSAASALLVLQAILPYVLFASNDRAEPVELTIAGGTNVSWSPSFEYFDQVLMPALEERFGIVVERRLDRRGWSHGKLSRGQIWIKVWPIPKGQSIIYSPVADSLHLGPPVVKRIDASVIVPRHSHEELRAELTTRLASHFPQADVAFKLCEDSGSDARWSVLLVAHASGARWGKDILCSLSRNAKSREAFVAQTCEQLSGDLALQVRRGAVDEHLQDQLIVFQALAQGVSSFPRHDSPTSDSQTVSGRAAMLCHSALDGTLKLDKAREPFGHGSLHAKTVRWVVGELIPEAQFFNKGDVVRGTGFALS</sequence>
<evidence type="ECO:0000259" key="1">
    <source>
        <dbReference type="Pfam" id="PF01137"/>
    </source>
</evidence>
<dbReference type="InterPro" id="IPR000228">
    <property type="entry name" value="RNA3'_term_phos_cyc"/>
</dbReference>
<dbReference type="InterPro" id="IPR013792">
    <property type="entry name" value="RNA3'P_cycl/enolpyr_Trfase_a/b"/>
</dbReference>
<dbReference type="InterPro" id="IPR023797">
    <property type="entry name" value="RNA3'_phos_cyclase_dom"/>
</dbReference>
<evidence type="ECO:0000313" key="3">
    <source>
        <dbReference type="Proteomes" id="UP000054481"/>
    </source>
</evidence>
<keyword evidence="3" id="KW-1185">Reference proteome</keyword>
<dbReference type="GO" id="GO:0005634">
    <property type="term" value="C:nucleus"/>
    <property type="evidence" value="ECO:0007669"/>
    <property type="project" value="TreeGrafter"/>
</dbReference>
<organism evidence="2 3">
    <name type="scientific">Hirsutella minnesotensis 3608</name>
    <dbReference type="NCBI Taxonomy" id="1043627"/>
    <lineage>
        <taxon>Eukaryota</taxon>
        <taxon>Fungi</taxon>
        <taxon>Dikarya</taxon>
        <taxon>Ascomycota</taxon>
        <taxon>Pezizomycotina</taxon>
        <taxon>Sordariomycetes</taxon>
        <taxon>Hypocreomycetidae</taxon>
        <taxon>Hypocreales</taxon>
        <taxon>Ophiocordycipitaceae</taxon>
        <taxon>Hirsutella</taxon>
    </lineage>
</organism>
<dbReference type="Gene3D" id="3.30.360.20">
    <property type="entry name" value="RNA 3'-terminal phosphate cyclase, insert domain"/>
    <property type="match status" value="1"/>
</dbReference>
<proteinExistence type="predicted"/>
<dbReference type="GO" id="GO:0006396">
    <property type="term" value="P:RNA processing"/>
    <property type="evidence" value="ECO:0007669"/>
    <property type="project" value="InterPro"/>
</dbReference>
<dbReference type="SUPFAM" id="SSF55205">
    <property type="entry name" value="EPT/RTPC-like"/>
    <property type="match status" value="1"/>
</dbReference>
<dbReference type="Proteomes" id="UP000054481">
    <property type="component" value="Unassembled WGS sequence"/>
</dbReference>
<dbReference type="Pfam" id="PF01137">
    <property type="entry name" value="RTC"/>
    <property type="match status" value="1"/>
</dbReference>
<accession>A0A0F7ZUH6</accession>
<dbReference type="AlphaFoldDB" id="A0A0F7ZUH6"/>
<gene>
    <name evidence="2" type="ORF">HIM_05787</name>
</gene>
<reference evidence="2 3" key="1">
    <citation type="journal article" date="2014" name="Genome Biol. Evol.">
        <title>Comparative genomics and transcriptomics analyses reveal divergent lifestyle features of nematode endoparasitic fungus Hirsutella minnesotensis.</title>
        <authorList>
            <person name="Lai Y."/>
            <person name="Liu K."/>
            <person name="Zhang X."/>
            <person name="Zhang X."/>
            <person name="Li K."/>
            <person name="Wang N."/>
            <person name="Shu C."/>
            <person name="Wu Y."/>
            <person name="Wang C."/>
            <person name="Bushley K.E."/>
            <person name="Xiang M."/>
            <person name="Liu X."/>
        </authorList>
    </citation>
    <scope>NUCLEOTIDE SEQUENCE [LARGE SCALE GENOMIC DNA]</scope>
    <source>
        <strain evidence="2 3">3608</strain>
    </source>
</reference>
<protein>
    <recommendedName>
        <fullName evidence="1">RNA 3'-terminal phosphate cyclase domain-containing protein</fullName>
    </recommendedName>
</protein>
<dbReference type="OrthoDB" id="25029at2759"/>
<dbReference type="PANTHER" id="PTHR11096:SF0">
    <property type="entry name" value="RNA 3'-TERMINAL PHOSPHATE CYCLASE"/>
    <property type="match status" value="1"/>
</dbReference>
<dbReference type="Gene3D" id="3.65.10.20">
    <property type="entry name" value="RNA 3'-terminal phosphate cyclase domain"/>
    <property type="match status" value="1"/>
</dbReference>
<evidence type="ECO:0000313" key="2">
    <source>
        <dbReference type="EMBL" id="KJZ74878.1"/>
    </source>
</evidence>
<dbReference type="EMBL" id="KQ030522">
    <property type="protein sequence ID" value="KJZ74878.1"/>
    <property type="molecule type" value="Genomic_DNA"/>
</dbReference>